<sequence>MEYLLRFLTFWLKLLAILLALALVGAFVFLFSMDSTNINTILSEGMKTRAESVIIGGEQEEITDTLSKFFTWDFLSSDEMIQNTDYNRFVVRSIQHRLKVEWVCAMPWDTVTEATVVEQVPAIDGELPKNNYTEEEEASGEKVLPPDWPHARYKVRLVRSEERWKIDKVELIETIEDAVATPLPSQTPEAQQTPAAE</sequence>
<protein>
    <submittedName>
        <fullName evidence="2">Uncharacterized protein</fullName>
    </submittedName>
</protein>
<reference evidence="2" key="1">
    <citation type="submission" date="2020-08" db="EMBL/GenBank/DDBJ databases">
        <title>Genome public.</title>
        <authorList>
            <person name="Liu C."/>
            <person name="Sun Q."/>
        </authorList>
    </citation>
    <scope>NUCLEOTIDE SEQUENCE</scope>
    <source>
        <strain evidence="2">NSJ-44</strain>
    </source>
</reference>
<keyword evidence="3" id="KW-1185">Reference proteome</keyword>
<dbReference type="EMBL" id="JACRSO010000001">
    <property type="protein sequence ID" value="MBC8528479.1"/>
    <property type="molecule type" value="Genomic_DNA"/>
</dbReference>
<proteinExistence type="predicted"/>
<accession>A0A926CZZ8</accession>
<keyword evidence="1" id="KW-0812">Transmembrane</keyword>
<keyword evidence="1" id="KW-0472">Membrane</keyword>
<feature type="transmembrane region" description="Helical" evidence="1">
    <location>
        <begin position="12"/>
        <end position="33"/>
    </location>
</feature>
<dbReference type="AlphaFoldDB" id="A0A926CZZ8"/>
<organism evidence="2 3">
    <name type="scientific">Luoshenia tenuis</name>
    <dbReference type="NCBI Taxonomy" id="2763654"/>
    <lineage>
        <taxon>Bacteria</taxon>
        <taxon>Bacillati</taxon>
        <taxon>Bacillota</taxon>
        <taxon>Clostridia</taxon>
        <taxon>Christensenellales</taxon>
        <taxon>Christensenellaceae</taxon>
        <taxon>Luoshenia</taxon>
    </lineage>
</organism>
<evidence type="ECO:0000313" key="3">
    <source>
        <dbReference type="Proteomes" id="UP000654279"/>
    </source>
</evidence>
<dbReference type="Proteomes" id="UP000654279">
    <property type="component" value="Unassembled WGS sequence"/>
</dbReference>
<gene>
    <name evidence="2" type="ORF">H8699_03390</name>
</gene>
<dbReference type="RefSeq" id="WP_249284482.1">
    <property type="nucleotide sequence ID" value="NZ_JACRSO010000001.1"/>
</dbReference>
<comment type="caution">
    <text evidence="2">The sequence shown here is derived from an EMBL/GenBank/DDBJ whole genome shotgun (WGS) entry which is preliminary data.</text>
</comment>
<evidence type="ECO:0000256" key="1">
    <source>
        <dbReference type="SAM" id="Phobius"/>
    </source>
</evidence>
<evidence type="ECO:0000313" key="2">
    <source>
        <dbReference type="EMBL" id="MBC8528479.1"/>
    </source>
</evidence>
<name>A0A926CZZ8_9FIRM</name>
<keyword evidence="1" id="KW-1133">Transmembrane helix</keyword>